<evidence type="ECO:0000259" key="1">
    <source>
        <dbReference type="SMART" id="SM00597"/>
    </source>
</evidence>
<feature type="domain" description="TTF-type" evidence="1">
    <location>
        <begin position="51"/>
        <end position="137"/>
    </location>
</feature>
<dbReference type="Proteomes" id="UP000594263">
    <property type="component" value="Unplaced"/>
</dbReference>
<dbReference type="PANTHER" id="PTHR45749">
    <property type="match status" value="1"/>
</dbReference>
<sequence>MDESLVDVYDPKNWSYLDNKTKELLVEKGPIRELNIIFPLDNFSRHFSDFYYLKRMNNGETRDRQWLIYSKTVDRVYCFCCKLFKSKKSFGLLANAGTSDWKHLSQTLRVHELSEEHITNMNIWLDNNQTIDKEHQKEINIEKERWRKVLKRIISVVKCLAKNNLAFRGSNEKLYQDNNGNFLGLIEMIVEFDVVMQDHVRRIQNSEIHYHYLGHKIQNELIYMLANCVRSSILKIIKQANYFSIILDCTPDVSHQEQMTLLVRCVDVSSSTIKIEKYFLKFLEVDDTSGLGLFSELLNTLKLLNLNINDVRRHGYDNGSNMKGKHQGVQKRLLEVNPRALYMPCACHSLNLTLCDMAQSCVKAVSFFGVIQRIFILFSSSVKRWKILLDNVPNFTVKSLSNTRWESRIKSVKAIRFQAPQLRIALSDLYDICDDAKSKSEAESLVNMLENFEFLLGKVIWKKSVDENDNEEDVQTPEESFRIKYFLVVVDMAISSLENRFENLKTFNSIFGFLFDTKSLKSLTHDELRECCLKFHTTFSHDNATDVDLDDLYSELKVLQVTLPNDSISSLKILEFVKVADCYPNVMIAYRILLTVPVTVASAERSFSKLKLLKTYLRLVSEYRIKSTFNIDPAPGNVIDVMDDELVTIIIKPTRLLKCIVIKTGPVIEPFKRPVHGLTGQI</sequence>
<protein>
    <recommendedName>
        <fullName evidence="1">TTF-type domain-containing protein</fullName>
    </recommendedName>
</protein>
<organism evidence="2 3">
    <name type="scientific">Kalanchoe fedtschenkoi</name>
    <name type="common">Lavender scallops</name>
    <name type="synonym">South American air plant</name>
    <dbReference type="NCBI Taxonomy" id="63787"/>
    <lineage>
        <taxon>Eukaryota</taxon>
        <taxon>Viridiplantae</taxon>
        <taxon>Streptophyta</taxon>
        <taxon>Embryophyta</taxon>
        <taxon>Tracheophyta</taxon>
        <taxon>Spermatophyta</taxon>
        <taxon>Magnoliopsida</taxon>
        <taxon>eudicotyledons</taxon>
        <taxon>Gunneridae</taxon>
        <taxon>Pentapetalae</taxon>
        <taxon>Saxifragales</taxon>
        <taxon>Crassulaceae</taxon>
        <taxon>Kalanchoe</taxon>
    </lineage>
</organism>
<dbReference type="InterPro" id="IPR025398">
    <property type="entry name" value="DUF4371"/>
</dbReference>
<dbReference type="GO" id="GO:0046983">
    <property type="term" value="F:protein dimerization activity"/>
    <property type="evidence" value="ECO:0007669"/>
    <property type="project" value="InterPro"/>
</dbReference>
<dbReference type="SUPFAM" id="SSF53098">
    <property type="entry name" value="Ribonuclease H-like"/>
    <property type="match status" value="1"/>
</dbReference>
<reference evidence="2" key="1">
    <citation type="submission" date="2021-01" db="UniProtKB">
        <authorList>
            <consortium name="EnsemblPlants"/>
        </authorList>
    </citation>
    <scope>IDENTIFICATION</scope>
</reference>
<dbReference type="InterPro" id="IPR012337">
    <property type="entry name" value="RNaseH-like_sf"/>
</dbReference>
<dbReference type="SMART" id="SM00597">
    <property type="entry name" value="ZnF_TTF"/>
    <property type="match status" value="1"/>
</dbReference>
<proteinExistence type="predicted"/>
<keyword evidence="3" id="KW-1185">Reference proteome</keyword>
<accession>A0A7N0TDB3</accession>
<dbReference type="PANTHER" id="PTHR45749:SF35">
    <property type="entry name" value="AC-LIKE TRANSPOSASE-RELATED"/>
    <property type="match status" value="1"/>
</dbReference>
<evidence type="ECO:0000313" key="3">
    <source>
        <dbReference type="Proteomes" id="UP000594263"/>
    </source>
</evidence>
<dbReference type="Pfam" id="PF05699">
    <property type="entry name" value="Dimer_Tnp_hAT"/>
    <property type="match status" value="1"/>
</dbReference>
<dbReference type="EnsemblPlants" id="Kaladp0032s0427.1.v1.1">
    <property type="protein sequence ID" value="Kaladp0032s0427.1.v1.1"/>
    <property type="gene ID" value="Kaladp0032s0427.v1.1"/>
</dbReference>
<dbReference type="Gramene" id="Kaladp0032s0427.1.v1.1">
    <property type="protein sequence ID" value="Kaladp0032s0427.1.v1.1"/>
    <property type="gene ID" value="Kaladp0032s0427.v1.1"/>
</dbReference>
<dbReference type="AlphaFoldDB" id="A0A7N0TDB3"/>
<dbReference type="OMA" id="SHETSHI"/>
<dbReference type="InterPro" id="IPR006580">
    <property type="entry name" value="Znf_TTF"/>
</dbReference>
<dbReference type="Pfam" id="PF14291">
    <property type="entry name" value="DUF4371"/>
    <property type="match status" value="1"/>
</dbReference>
<evidence type="ECO:0000313" key="2">
    <source>
        <dbReference type="EnsemblPlants" id="Kaladp0032s0427.1.v1.1"/>
    </source>
</evidence>
<dbReference type="InterPro" id="IPR008906">
    <property type="entry name" value="HATC_C_dom"/>
</dbReference>
<name>A0A7N0TDB3_KALFE</name>